<dbReference type="AlphaFoldDB" id="A0A4Y7RGV9"/>
<evidence type="ECO:0000256" key="2">
    <source>
        <dbReference type="ARBA" id="ARBA00023125"/>
    </source>
</evidence>
<dbReference type="Gene3D" id="1.10.10.10">
    <property type="entry name" value="Winged helix-like DNA-binding domain superfamily/Winged helix DNA-binding domain"/>
    <property type="match status" value="1"/>
</dbReference>
<feature type="domain" description="HTH gntR-type" evidence="4">
    <location>
        <begin position="10"/>
        <end position="78"/>
    </location>
</feature>
<dbReference type="SUPFAM" id="SSF46785">
    <property type="entry name" value="Winged helix' DNA-binding domain"/>
    <property type="match status" value="1"/>
</dbReference>
<dbReference type="PANTHER" id="PTHR38445">
    <property type="entry name" value="HTH-TYPE TRANSCRIPTIONAL REPRESSOR YTRA"/>
    <property type="match status" value="1"/>
</dbReference>
<dbReference type="GO" id="GO:0003677">
    <property type="term" value="F:DNA binding"/>
    <property type="evidence" value="ECO:0007669"/>
    <property type="project" value="UniProtKB-KW"/>
</dbReference>
<organism evidence="5 6">
    <name type="scientific">Pelotomaculum schinkii</name>
    <dbReference type="NCBI Taxonomy" id="78350"/>
    <lineage>
        <taxon>Bacteria</taxon>
        <taxon>Bacillati</taxon>
        <taxon>Bacillota</taxon>
        <taxon>Clostridia</taxon>
        <taxon>Eubacteriales</taxon>
        <taxon>Desulfotomaculaceae</taxon>
        <taxon>Pelotomaculum</taxon>
    </lineage>
</organism>
<dbReference type="InterPro" id="IPR036390">
    <property type="entry name" value="WH_DNA-bd_sf"/>
</dbReference>
<dbReference type="RefSeq" id="WP_190239779.1">
    <property type="nucleotide sequence ID" value="NZ_QFGA01000001.1"/>
</dbReference>
<dbReference type="Proteomes" id="UP000298324">
    <property type="component" value="Unassembled WGS sequence"/>
</dbReference>
<dbReference type="PROSITE" id="PS50949">
    <property type="entry name" value="HTH_GNTR"/>
    <property type="match status" value="1"/>
</dbReference>
<gene>
    <name evidence="5" type="primary">ytrA_1</name>
    <name evidence="5" type="ORF">Psch_01578</name>
</gene>
<evidence type="ECO:0000313" key="5">
    <source>
        <dbReference type="EMBL" id="TEB08023.1"/>
    </source>
</evidence>
<name>A0A4Y7RGV9_9FIRM</name>
<sequence>MFELDLRSRAPIYEQLVDKIKELIINNVLKPDEQLPAVRVLASELTINPNTIQKAYRELEYREYIYSIPGKGSFVKPAIPENNTARMQTLENELSRIVSEMLYLGASPQEIITRVKTRLAKNGGGKNG</sequence>
<keyword evidence="3" id="KW-0804">Transcription</keyword>
<dbReference type="InterPro" id="IPR036388">
    <property type="entry name" value="WH-like_DNA-bd_sf"/>
</dbReference>
<comment type="caution">
    <text evidence="5">The sequence shown here is derived from an EMBL/GenBank/DDBJ whole genome shotgun (WGS) entry which is preliminary data.</text>
</comment>
<dbReference type="PANTHER" id="PTHR38445:SF9">
    <property type="entry name" value="HTH-TYPE TRANSCRIPTIONAL REPRESSOR YTRA"/>
    <property type="match status" value="1"/>
</dbReference>
<dbReference type="CDD" id="cd07377">
    <property type="entry name" value="WHTH_GntR"/>
    <property type="match status" value="1"/>
</dbReference>
<evidence type="ECO:0000313" key="6">
    <source>
        <dbReference type="Proteomes" id="UP000298324"/>
    </source>
</evidence>
<dbReference type="EMBL" id="QFGA01000001">
    <property type="protein sequence ID" value="TEB08023.1"/>
    <property type="molecule type" value="Genomic_DNA"/>
</dbReference>
<evidence type="ECO:0000256" key="3">
    <source>
        <dbReference type="ARBA" id="ARBA00023163"/>
    </source>
</evidence>
<dbReference type="GO" id="GO:0003700">
    <property type="term" value="F:DNA-binding transcription factor activity"/>
    <property type="evidence" value="ECO:0007669"/>
    <property type="project" value="InterPro"/>
</dbReference>
<dbReference type="InterPro" id="IPR000524">
    <property type="entry name" value="Tscrpt_reg_HTH_GntR"/>
</dbReference>
<dbReference type="SMART" id="SM00345">
    <property type="entry name" value="HTH_GNTR"/>
    <property type="match status" value="1"/>
</dbReference>
<protein>
    <submittedName>
        <fullName evidence="5">HTH-type transcriptional repressor YtrA</fullName>
    </submittedName>
</protein>
<keyword evidence="6" id="KW-1185">Reference proteome</keyword>
<keyword evidence="2" id="KW-0238">DNA-binding</keyword>
<reference evidence="5 6" key="1">
    <citation type="journal article" date="2018" name="Environ. Microbiol.">
        <title>Novel energy conservation strategies and behaviour of Pelotomaculum schinkii driving syntrophic propionate catabolism.</title>
        <authorList>
            <person name="Hidalgo-Ahumada C.A.P."/>
            <person name="Nobu M.K."/>
            <person name="Narihiro T."/>
            <person name="Tamaki H."/>
            <person name="Liu W.T."/>
            <person name="Kamagata Y."/>
            <person name="Stams A.J.M."/>
            <person name="Imachi H."/>
            <person name="Sousa D.Z."/>
        </authorList>
    </citation>
    <scope>NUCLEOTIDE SEQUENCE [LARGE SCALE GENOMIC DNA]</scope>
    <source>
        <strain evidence="5 6">HH</strain>
    </source>
</reference>
<dbReference type="Pfam" id="PF00392">
    <property type="entry name" value="GntR"/>
    <property type="match status" value="1"/>
</dbReference>
<keyword evidence="1" id="KW-0805">Transcription regulation</keyword>
<evidence type="ECO:0000256" key="1">
    <source>
        <dbReference type="ARBA" id="ARBA00023015"/>
    </source>
</evidence>
<accession>A0A4Y7RGV9</accession>
<proteinExistence type="predicted"/>
<evidence type="ECO:0000259" key="4">
    <source>
        <dbReference type="PROSITE" id="PS50949"/>
    </source>
</evidence>